<dbReference type="InterPro" id="IPR045784">
    <property type="entry name" value="Radical_SAM_N2"/>
</dbReference>
<keyword evidence="3" id="KW-1185">Reference proteome</keyword>
<dbReference type="RefSeq" id="WP_209661148.1">
    <property type="nucleotide sequence ID" value="NZ_JAGGLI010000021.1"/>
</dbReference>
<dbReference type="InterPro" id="IPR006638">
    <property type="entry name" value="Elp3/MiaA/NifB-like_rSAM"/>
</dbReference>
<dbReference type="PROSITE" id="PS51918">
    <property type="entry name" value="RADICAL_SAM"/>
    <property type="match status" value="1"/>
</dbReference>
<organism evidence="2 3">
    <name type="scientific">Acetoanaerobium pronyense</name>
    <dbReference type="NCBI Taxonomy" id="1482736"/>
    <lineage>
        <taxon>Bacteria</taxon>
        <taxon>Bacillati</taxon>
        <taxon>Bacillota</taxon>
        <taxon>Clostridia</taxon>
        <taxon>Peptostreptococcales</taxon>
        <taxon>Filifactoraceae</taxon>
        <taxon>Acetoanaerobium</taxon>
    </lineage>
</organism>
<dbReference type="SMART" id="SM00729">
    <property type="entry name" value="Elp3"/>
    <property type="match status" value="1"/>
</dbReference>
<dbReference type="InterPro" id="IPR058240">
    <property type="entry name" value="rSAM_sf"/>
</dbReference>
<dbReference type="InterPro" id="IPR007197">
    <property type="entry name" value="rSAM"/>
</dbReference>
<accession>A0ABS4KJX8</accession>
<comment type="caution">
    <text evidence="2">The sequence shown here is derived from an EMBL/GenBank/DDBJ whole genome shotgun (WGS) entry which is preliminary data.</text>
</comment>
<dbReference type="SFLD" id="SFLDS00029">
    <property type="entry name" value="Radical_SAM"/>
    <property type="match status" value="1"/>
</dbReference>
<protein>
    <submittedName>
        <fullName evidence="2">Radical SAM family uncharacterized protein</fullName>
    </submittedName>
</protein>
<dbReference type="InterPro" id="IPR023404">
    <property type="entry name" value="rSAM_horseshoe"/>
</dbReference>
<dbReference type="Pfam" id="PF19864">
    <property type="entry name" value="Radical_SAM_N2"/>
    <property type="match status" value="1"/>
</dbReference>
<dbReference type="NCBIfam" id="TIGR03960">
    <property type="entry name" value="rSAM_fuse_unch"/>
    <property type="match status" value="1"/>
</dbReference>
<dbReference type="SFLD" id="SFLDG01082">
    <property type="entry name" value="B12-binding_domain_containing"/>
    <property type="match status" value="1"/>
</dbReference>
<evidence type="ECO:0000259" key="1">
    <source>
        <dbReference type="PROSITE" id="PS51918"/>
    </source>
</evidence>
<gene>
    <name evidence="2" type="ORF">J2Z35_001890</name>
</gene>
<dbReference type="SUPFAM" id="SSF102114">
    <property type="entry name" value="Radical SAM enzymes"/>
    <property type="match status" value="1"/>
</dbReference>
<evidence type="ECO:0000313" key="3">
    <source>
        <dbReference type="Proteomes" id="UP001314903"/>
    </source>
</evidence>
<reference evidence="2 3" key="1">
    <citation type="submission" date="2021-03" db="EMBL/GenBank/DDBJ databases">
        <title>Genomic Encyclopedia of Type Strains, Phase IV (KMG-IV): sequencing the most valuable type-strain genomes for metagenomic binning, comparative biology and taxonomic classification.</title>
        <authorList>
            <person name="Goeker M."/>
        </authorList>
    </citation>
    <scope>NUCLEOTIDE SEQUENCE [LARGE SCALE GENOMIC DNA]</scope>
    <source>
        <strain evidence="2 3">DSM 27512</strain>
    </source>
</reference>
<dbReference type="InterPro" id="IPR023862">
    <property type="entry name" value="CHP03960_rSAM"/>
</dbReference>
<evidence type="ECO:0000313" key="2">
    <source>
        <dbReference type="EMBL" id="MBP2028091.1"/>
    </source>
</evidence>
<dbReference type="Proteomes" id="UP001314903">
    <property type="component" value="Unassembled WGS sequence"/>
</dbReference>
<dbReference type="Pfam" id="PF04055">
    <property type="entry name" value="Radical_SAM"/>
    <property type="match status" value="1"/>
</dbReference>
<sequence>MLKYRKILDKVEKPGRYIGNEINSVVKDKNNVSIRYGFAFPDLYEIGMSHLGLHILYGVLNSLDYVWCERVFAVATDMQEQMEAENIDLFTLESKTPVSELDFLGFTLQYELSYSNIINMMKLGSIPIYSKDRDESHPIIMMGGPCSYNSEPIADFADIILIGEGEEIITEVMEVYKKHKEKGLNKHDFLLEAAINIEGVYVPSFYEINYKEDNTIDSFKPKFEGVKSKIKKRIINDLDSTFYPENLIVPNIEIVHSRIMLEIFRGCTRGCRFCQAGMIYRPIRERSIEKLLEISKKLSDSTGYEEMSLTSLSSSDYSDLGGLLDELNDAHLKDMTSISLPSLRMDNFSVELAEKVQKVKKSGLTFAPEAGSQRLRDVINKGVTHEDLIETSTKAFSNGWNKIKLYFMIGLPTETYEDLDGIINMAYSVLDVYKSVNNGRLSPRMNVTVSVSSFVPKPFTPFQWFGQNKIEELRDKQMYLKDKLRNKNISFNYHDTLTSNLEAVFAKGDRRLSKVLEIAVDKGCKFDGWHEHFYYKKWLEAFEEANINPDFYSLRERDYKEILPWDNMDCGVTKDFLIRENEKAIDANLTPDCRENCSGCGINTDIARGMC</sequence>
<proteinExistence type="predicted"/>
<name>A0ABS4KJX8_9FIRM</name>
<dbReference type="EMBL" id="JAGGLI010000021">
    <property type="protein sequence ID" value="MBP2028091.1"/>
    <property type="molecule type" value="Genomic_DNA"/>
</dbReference>
<dbReference type="PANTHER" id="PTHR42731:SF1">
    <property type="entry name" value="RADICAL SAM DOMAIN PROTEIN"/>
    <property type="match status" value="1"/>
</dbReference>
<feature type="domain" description="Radical SAM core" evidence="1">
    <location>
        <begin position="253"/>
        <end position="494"/>
    </location>
</feature>
<dbReference type="Gene3D" id="3.80.30.20">
    <property type="entry name" value="tm_1862 like domain"/>
    <property type="match status" value="1"/>
</dbReference>
<dbReference type="PANTHER" id="PTHR42731">
    <property type="entry name" value="SLL1084 PROTEIN"/>
    <property type="match status" value="1"/>
</dbReference>